<evidence type="ECO:0000259" key="8">
    <source>
        <dbReference type="Pfam" id="PF00933"/>
    </source>
</evidence>
<evidence type="ECO:0000313" key="10">
    <source>
        <dbReference type="Proteomes" id="UP001174208"/>
    </source>
</evidence>
<dbReference type="InterPro" id="IPR017853">
    <property type="entry name" value="GH"/>
</dbReference>
<reference evidence="9" key="1">
    <citation type="submission" date="2023-06" db="EMBL/GenBank/DDBJ databases">
        <title>MT1 and MT2 Draft Genomes of Novel Species.</title>
        <authorList>
            <person name="Venkateswaran K."/>
        </authorList>
    </citation>
    <scope>NUCLEOTIDE SEQUENCE</scope>
    <source>
        <strain evidence="9">F6_8S_P_1B</strain>
    </source>
</reference>
<sequence length="404" mass="40882">MPSRPRTSGTRPRRPGMRRWASAVVAAGLVAVLAGCSGAGAAAPTGSAGARHTATATPTPTPTTDPVTAFAKARLARMTLQQKVASLFVLHQPGTDGAALGAYASAHGLGGMILMGDNVPPTPEALAAQTAAMGASDPDLLPLIAIDEEGGDVTRLPWDALPGADTLRGQDPAAATAAFRQRAALLAQGGVNVNFGIVADVTADPSSFIASRVLGGDPGSAAARVAAAVAGERGAVASTLKHFPGHGETDADSHLTVPTAPLGHDDWAARDAAPFRAGVGAGAELVMFGHLVYSGVDAAPASLSPAWHRILREELGFDGVAITDDLRMLEDTGLPEYRNAGENAVRAIAAGNDVVLDVLPAGADPAALIDPVVAAVQQGRIPAAQVDASALRVLELRRSLTVKE</sequence>
<dbReference type="EMBL" id="JAROCF010000001">
    <property type="protein sequence ID" value="MDN4615173.1"/>
    <property type="molecule type" value="Genomic_DNA"/>
</dbReference>
<comment type="similarity">
    <text evidence="2">Belongs to the glycosyl hydrolase 3 family.</text>
</comment>
<dbReference type="PANTHER" id="PTHR30480">
    <property type="entry name" value="BETA-HEXOSAMINIDASE-RELATED"/>
    <property type="match status" value="1"/>
</dbReference>
<evidence type="ECO:0000256" key="6">
    <source>
        <dbReference type="SAM" id="MobiDB-lite"/>
    </source>
</evidence>
<dbReference type="RefSeq" id="WP_301208678.1">
    <property type="nucleotide sequence ID" value="NZ_JAROCF010000001.1"/>
</dbReference>
<comment type="catalytic activity">
    <reaction evidence="1">
        <text>Hydrolysis of terminal non-reducing N-acetyl-D-hexosamine residues in N-acetyl-beta-D-hexosaminides.</text>
        <dbReference type="EC" id="3.2.1.52"/>
    </reaction>
</comment>
<comment type="caution">
    <text evidence="9">The sequence shown here is derived from an EMBL/GenBank/DDBJ whole genome shotgun (WGS) entry which is preliminary data.</text>
</comment>
<feature type="chain" id="PRO_5045133784" description="beta-N-acetylhexosaminidase" evidence="7">
    <location>
        <begin position="42"/>
        <end position="404"/>
    </location>
</feature>
<dbReference type="GO" id="GO:0016787">
    <property type="term" value="F:hydrolase activity"/>
    <property type="evidence" value="ECO:0007669"/>
    <property type="project" value="UniProtKB-KW"/>
</dbReference>
<keyword evidence="7" id="KW-0732">Signal</keyword>
<dbReference type="Pfam" id="PF00933">
    <property type="entry name" value="Glyco_hydro_3"/>
    <property type="match status" value="1"/>
</dbReference>
<dbReference type="Proteomes" id="UP001174208">
    <property type="component" value="Unassembled WGS sequence"/>
</dbReference>
<dbReference type="PANTHER" id="PTHR30480:SF13">
    <property type="entry name" value="BETA-HEXOSAMINIDASE"/>
    <property type="match status" value="1"/>
</dbReference>
<dbReference type="EC" id="3.2.1.52" evidence="3"/>
<dbReference type="SUPFAM" id="SSF51445">
    <property type="entry name" value="(Trans)glycosidases"/>
    <property type="match status" value="1"/>
</dbReference>
<evidence type="ECO:0000256" key="1">
    <source>
        <dbReference type="ARBA" id="ARBA00001231"/>
    </source>
</evidence>
<accession>A0ABT8KCI0</accession>
<gene>
    <name evidence="9" type="ORF">P5G50_12015</name>
</gene>
<dbReference type="InterPro" id="IPR050226">
    <property type="entry name" value="NagZ_Beta-hexosaminidase"/>
</dbReference>
<evidence type="ECO:0000313" key="9">
    <source>
        <dbReference type="EMBL" id="MDN4615173.1"/>
    </source>
</evidence>
<evidence type="ECO:0000256" key="3">
    <source>
        <dbReference type="ARBA" id="ARBA00012663"/>
    </source>
</evidence>
<feature type="region of interest" description="Disordered" evidence="6">
    <location>
        <begin position="42"/>
        <end position="65"/>
    </location>
</feature>
<keyword evidence="4 9" id="KW-0378">Hydrolase</keyword>
<keyword evidence="10" id="KW-1185">Reference proteome</keyword>
<feature type="signal peptide" evidence="7">
    <location>
        <begin position="1"/>
        <end position="41"/>
    </location>
</feature>
<dbReference type="InterPro" id="IPR036962">
    <property type="entry name" value="Glyco_hydro_3_N_sf"/>
</dbReference>
<protein>
    <recommendedName>
        <fullName evidence="3">beta-N-acetylhexosaminidase</fullName>
        <ecNumber evidence="3">3.2.1.52</ecNumber>
    </recommendedName>
</protein>
<name>A0ABT8KCI0_9MICO</name>
<keyword evidence="5" id="KW-0326">Glycosidase</keyword>
<proteinExistence type="inferred from homology"/>
<evidence type="ECO:0000256" key="7">
    <source>
        <dbReference type="SAM" id="SignalP"/>
    </source>
</evidence>
<evidence type="ECO:0000256" key="2">
    <source>
        <dbReference type="ARBA" id="ARBA00005336"/>
    </source>
</evidence>
<organism evidence="9 10">
    <name type="scientific">Leifsonia williamsii</name>
    <dbReference type="NCBI Taxonomy" id="3035919"/>
    <lineage>
        <taxon>Bacteria</taxon>
        <taxon>Bacillati</taxon>
        <taxon>Actinomycetota</taxon>
        <taxon>Actinomycetes</taxon>
        <taxon>Micrococcales</taxon>
        <taxon>Microbacteriaceae</taxon>
        <taxon>Leifsonia</taxon>
    </lineage>
</organism>
<feature type="domain" description="Glycoside hydrolase family 3 N-terminal" evidence="8">
    <location>
        <begin position="81"/>
        <end position="396"/>
    </location>
</feature>
<evidence type="ECO:0000256" key="4">
    <source>
        <dbReference type="ARBA" id="ARBA00022801"/>
    </source>
</evidence>
<evidence type="ECO:0000256" key="5">
    <source>
        <dbReference type="ARBA" id="ARBA00023295"/>
    </source>
</evidence>
<dbReference type="InterPro" id="IPR001764">
    <property type="entry name" value="Glyco_hydro_3_N"/>
</dbReference>
<dbReference type="Gene3D" id="3.20.20.300">
    <property type="entry name" value="Glycoside hydrolase, family 3, N-terminal domain"/>
    <property type="match status" value="1"/>
</dbReference>